<dbReference type="Proteomes" id="UP000317557">
    <property type="component" value="Unassembled WGS sequence"/>
</dbReference>
<name>A0A521B805_9BACT</name>
<gene>
    <name evidence="2" type="ORF">SAMN06265219_10284</name>
</gene>
<dbReference type="AlphaFoldDB" id="A0A521B805"/>
<accession>A0A521B805</accession>
<evidence type="ECO:0000313" key="2">
    <source>
        <dbReference type="EMBL" id="SMO43227.1"/>
    </source>
</evidence>
<reference evidence="2 3" key="1">
    <citation type="submission" date="2017-05" db="EMBL/GenBank/DDBJ databases">
        <authorList>
            <person name="Varghese N."/>
            <person name="Submissions S."/>
        </authorList>
    </citation>
    <scope>NUCLEOTIDE SEQUENCE [LARGE SCALE GENOMIC DNA]</scope>
    <source>
        <strain evidence="2 3">DSM 21985</strain>
    </source>
</reference>
<sequence>MAIYRKQRAKENKQGGGCQQKQVEPGRAERKFWLFLHLKIR</sequence>
<keyword evidence="3" id="KW-1185">Reference proteome</keyword>
<dbReference type="EMBL" id="FXTP01000002">
    <property type="protein sequence ID" value="SMO43227.1"/>
    <property type="molecule type" value="Genomic_DNA"/>
</dbReference>
<organism evidence="2 3">
    <name type="scientific">Gracilimonas mengyeensis</name>
    <dbReference type="NCBI Taxonomy" id="1302730"/>
    <lineage>
        <taxon>Bacteria</taxon>
        <taxon>Pseudomonadati</taxon>
        <taxon>Balneolota</taxon>
        <taxon>Balneolia</taxon>
        <taxon>Balneolales</taxon>
        <taxon>Balneolaceae</taxon>
        <taxon>Gracilimonas</taxon>
    </lineage>
</organism>
<protein>
    <submittedName>
        <fullName evidence="2">Uncharacterized protein</fullName>
    </submittedName>
</protein>
<evidence type="ECO:0000256" key="1">
    <source>
        <dbReference type="SAM" id="MobiDB-lite"/>
    </source>
</evidence>
<proteinExistence type="predicted"/>
<feature type="region of interest" description="Disordered" evidence="1">
    <location>
        <begin position="1"/>
        <end position="24"/>
    </location>
</feature>
<evidence type="ECO:0000313" key="3">
    <source>
        <dbReference type="Proteomes" id="UP000317557"/>
    </source>
</evidence>